<sequence>MFIRRFHNHLTAFLLMALLSLNTVVAGGLSTCHCLSARKEVSNNSCSCCQTSAKEQAATKKEHSTSCCSKKPHNKNKNSRHSELESQLSLCNCGCQYQAPESPLKEISSRLKLSQAADSIVTTTIHSSSQGNNAHTVSSKQTPVTNCSVQVLCCSWLT</sequence>
<dbReference type="AlphaFoldDB" id="A0A3B1DJC2"/>
<reference evidence="1" key="1">
    <citation type="submission" date="2018-06" db="EMBL/GenBank/DDBJ databases">
        <authorList>
            <person name="Zhirakovskaya E."/>
        </authorList>
    </citation>
    <scope>NUCLEOTIDE SEQUENCE</scope>
</reference>
<organism evidence="1">
    <name type="scientific">hydrothermal vent metagenome</name>
    <dbReference type="NCBI Taxonomy" id="652676"/>
    <lineage>
        <taxon>unclassified sequences</taxon>
        <taxon>metagenomes</taxon>
        <taxon>ecological metagenomes</taxon>
    </lineage>
</organism>
<proteinExistence type="predicted"/>
<gene>
    <name evidence="1" type="ORF">MNBD_PLANCTO02-837</name>
</gene>
<dbReference type="EMBL" id="UOGL01000482">
    <property type="protein sequence ID" value="VAX40792.1"/>
    <property type="molecule type" value="Genomic_DNA"/>
</dbReference>
<evidence type="ECO:0000313" key="1">
    <source>
        <dbReference type="EMBL" id="VAX40792.1"/>
    </source>
</evidence>
<name>A0A3B1DJC2_9ZZZZ</name>
<protein>
    <submittedName>
        <fullName evidence="1">Uncharacterized protein</fullName>
    </submittedName>
</protein>
<accession>A0A3B1DJC2</accession>